<dbReference type="EMBL" id="JNAL01000020">
    <property type="protein sequence ID" value="KGF94280.1"/>
    <property type="molecule type" value="Genomic_DNA"/>
</dbReference>
<evidence type="ECO:0000313" key="2">
    <source>
        <dbReference type="Proteomes" id="UP000030355"/>
    </source>
</evidence>
<evidence type="ECO:0000313" key="1">
    <source>
        <dbReference type="EMBL" id="KGF94280.1"/>
    </source>
</evidence>
<comment type="caution">
    <text evidence="1">The sequence shown here is derived from an EMBL/GenBank/DDBJ whole genome shotgun (WGS) entry which is preliminary data.</text>
</comment>
<organism evidence="1 2">
    <name type="scientific">Prochlorococcus marinus str. MIT 9201</name>
    <dbReference type="NCBI Taxonomy" id="93057"/>
    <lineage>
        <taxon>Bacteria</taxon>
        <taxon>Bacillati</taxon>
        <taxon>Cyanobacteriota</taxon>
        <taxon>Cyanophyceae</taxon>
        <taxon>Synechococcales</taxon>
        <taxon>Prochlorococcaceae</taxon>
        <taxon>Prochlorococcus</taxon>
    </lineage>
</organism>
<accession>A0A0A1ZY48</accession>
<gene>
    <name evidence="1" type="ORF">EU95_2021</name>
</gene>
<proteinExistence type="predicted"/>
<reference evidence="2" key="1">
    <citation type="journal article" date="2014" name="Sci. Data">
        <title>Genomes of diverse isolates of the marine cyanobacterium Prochlorococcus.</title>
        <authorList>
            <person name="Biller S."/>
            <person name="Berube P."/>
            <person name="Thompson J."/>
            <person name="Kelly L."/>
            <person name="Roggensack S."/>
            <person name="Awad L."/>
            <person name="Roache-Johnson K."/>
            <person name="Ding H."/>
            <person name="Giovannoni S.J."/>
            <person name="Moore L.R."/>
            <person name="Chisholm S.W."/>
        </authorList>
    </citation>
    <scope>NUCLEOTIDE SEQUENCE [LARGE SCALE GENOMIC DNA]</scope>
    <source>
        <strain evidence="2">MIT 9201</strain>
    </source>
</reference>
<dbReference type="Proteomes" id="UP000030355">
    <property type="component" value="Unassembled WGS sequence"/>
</dbReference>
<dbReference type="AlphaFoldDB" id="A0A0A1ZY48"/>
<name>A0A0A1ZY48_PROMR</name>
<sequence length="42" mass="4821">MINKLGGKVKNILKNPPINNTNIPIRKRPLIIHLSPFLLMFI</sequence>
<protein>
    <submittedName>
        <fullName evidence="1">Uncharacterized protein</fullName>
    </submittedName>
</protein>